<feature type="transmembrane region" description="Helical" evidence="6">
    <location>
        <begin position="97"/>
        <end position="118"/>
    </location>
</feature>
<feature type="transmembrane region" description="Helical" evidence="6">
    <location>
        <begin position="236"/>
        <end position="256"/>
    </location>
</feature>
<reference evidence="9" key="1">
    <citation type="submission" date="2016-12" db="EMBL/GenBank/DDBJ databases">
        <authorList>
            <person name="Le Fleche-Mateos A."/>
        </authorList>
    </citation>
    <scope>NUCLEOTIDE SEQUENCE</scope>
    <source>
        <strain evidence="9">213</strain>
    </source>
</reference>
<reference evidence="8" key="3">
    <citation type="submission" date="2020-11" db="EMBL/GenBank/DDBJ databases">
        <authorList>
            <person name="Lee S.D."/>
        </authorList>
    </citation>
    <scope>NUCLEOTIDE SEQUENCE</scope>
    <source>
        <strain evidence="8">SAP-2</strain>
    </source>
</reference>
<accession>A0AA40X5L1</accession>
<comment type="subcellular location">
    <subcellularLocation>
        <location evidence="1">Cell membrane</location>
        <topology evidence="1">Multi-pass membrane protein</topology>
    </subcellularLocation>
</comment>
<evidence type="ECO:0000256" key="2">
    <source>
        <dbReference type="ARBA" id="ARBA00022475"/>
    </source>
</evidence>
<dbReference type="PANTHER" id="PTHR43124">
    <property type="entry name" value="PURINE EFFLUX PUMP PBUE"/>
    <property type="match status" value="1"/>
</dbReference>
<evidence type="ECO:0000313" key="8">
    <source>
        <dbReference type="EMBL" id="MBF6638657.1"/>
    </source>
</evidence>
<feature type="transmembrane region" description="Helical" evidence="6">
    <location>
        <begin position="268"/>
        <end position="285"/>
    </location>
</feature>
<reference evidence="8" key="4">
    <citation type="submission" date="2022-09" db="EMBL/GenBank/DDBJ databases">
        <title>Rouxiella aceris sp. nov., isolated from tree sap and emended description of the genus Rhouxiella.</title>
        <authorList>
            <person name="Kim I.S."/>
        </authorList>
    </citation>
    <scope>NUCLEOTIDE SEQUENCE</scope>
    <source>
        <strain evidence="8">SAP-2</strain>
    </source>
</reference>
<feature type="domain" description="Major facilitator superfamily (MFS) profile" evidence="7">
    <location>
        <begin position="6"/>
        <end position="381"/>
    </location>
</feature>
<dbReference type="PANTHER" id="PTHR43124:SF8">
    <property type="entry name" value="INNER MEMBRANE TRANSPORT PROTEIN YDHP"/>
    <property type="match status" value="1"/>
</dbReference>
<dbReference type="Proteomes" id="UP000192722">
    <property type="component" value="Unassembled WGS sequence"/>
</dbReference>
<keyword evidence="3 6" id="KW-0812">Transmembrane</keyword>
<dbReference type="CDD" id="cd17324">
    <property type="entry name" value="MFS_NepI_like"/>
    <property type="match status" value="1"/>
</dbReference>
<reference evidence="9 10" key="2">
    <citation type="journal article" date="2017" name="Int. J. Syst. Evol. Microbiol.">
        <title>Rouxiella badensis sp. nov. and Rouxiella silvae sp. nov. isolated from peat bog soil in Germany and emendation of the genus description.</title>
        <authorList>
            <person name="Le Fleche-Mateos A."/>
            <person name="Kugler J.H."/>
            <person name="Hansen S.H."/>
            <person name="Syldatk C."/>
            <person name="Hausmann R."/>
            <person name="Lomprez F."/>
            <person name="Vandenbogaert M."/>
            <person name="Manuguerra J.C."/>
            <person name="Grimont P.A."/>
        </authorList>
    </citation>
    <scope>NUCLEOTIDE SEQUENCE [LARGE SCALE GENOMIC DNA]</scope>
    <source>
        <strain evidence="9 10">213</strain>
    </source>
</reference>
<dbReference type="GO" id="GO:0005886">
    <property type="term" value="C:plasma membrane"/>
    <property type="evidence" value="ECO:0007669"/>
    <property type="project" value="UniProtKB-SubCell"/>
</dbReference>
<dbReference type="InterPro" id="IPR036259">
    <property type="entry name" value="MFS_trans_sf"/>
</dbReference>
<proteinExistence type="predicted"/>
<feature type="transmembrane region" description="Helical" evidence="6">
    <location>
        <begin position="202"/>
        <end position="224"/>
    </location>
</feature>
<comment type="caution">
    <text evidence="8">The sequence shown here is derived from an EMBL/GenBank/DDBJ whole genome shotgun (WGS) entry which is preliminary data.</text>
</comment>
<feature type="transmembrane region" description="Helical" evidence="6">
    <location>
        <begin position="44"/>
        <end position="65"/>
    </location>
</feature>
<dbReference type="AlphaFoldDB" id="A0AA40X5L1"/>
<feature type="transmembrane region" description="Helical" evidence="6">
    <location>
        <begin position="130"/>
        <end position="152"/>
    </location>
</feature>
<gene>
    <name evidence="9" type="ORF">BS639_01945</name>
    <name evidence="8" type="ORF">ITX54_18475</name>
</gene>
<evidence type="ECO:0000259" key="7">
    <source>
        <dbReference type="PROSITE" id="PS50850"/>
    </source>
</evidence>
<dbReference type="SUPFAM" id="SSF103473">
    <property type="entry name" value="MFS general substrate transporter"/>
    <property type="match status" value="1"/>
</dbReference>
<dbReference type="InterPro" id="IPR050189">
    <property type="entry name" value="MFS_Efflux_Transporters"/>
</dbReference>
<organism evidence="8 11">
    <name type="scientific">Rouxiella silvae</name>
    <dbReference type="NCBI Taxonomy" id="1646373"/>
    <lineage>
        <taxon>Bacteria</taxon>
        <taxon>Pseudomonadati</taxon>
        <taxon>Pseudomonadota</taxon>
        <taxon>Gammaproteobacteria</taxon>
        <taxon>Enterobacterales</taxon>
        <taxon>Yersiniaceae</taxon>
        <taxon>Rouxiella</taxon>
    </lineage>
</organism>
<dbReference type="EMBL" id="JADMKS010000008">
    <property type="protein sequence ID" value="MBF6638657.1"/>
    <property type="molecule type" value="Genomic_DNA"/>
</dbReference>
<feature type="transmembrane region" description="Helical" evidence="6">
    <location>
        <begin position="72"/>
        <end position="91"/>
    </location>
</feature>
<keyword evidence="10" id="KW-1185">Reference proteome</keyword>
<sequence>MSSKWPLLALALSAFGIGTTEFAPMGLLPTIAQGVDVSIPTAGLLISAYAIGVMVGAPLMTLVLGRFRRKSCLLMLMGIFIVGNLLSAAAPDYTLLLLSRLVTSMAHGAFFGFGALVAMSLVPADKRGSAVSLMFMGLTIANIGGVPVATWIGQTIGWRTTFAATAVLGVIALFALAKTLPKGEIGKMPEVKKELSVLVRPVVLRSLATTVLGAGSMFTLYTYITPILEQLTHASGEFVTAMLMLIGVGFTLGNYISGKLVDRSVDGTLVLFFSLLAISMFVFSFSATSHIGAAISLVLWGMMAFGLISPLQMRVMDAAHEAPGMASSVNIGAFNLGNALGAALGGGVISSGLTYAWIPPAGAVLALLGLVLVVASRAANRELATENA</sequence>
<dbReference type="InterPro" id="IPR011701">
    <property type="entry name" value="MFS"/>
</dbReference>
<protein>
    <submittedName>
        <fullName evidence="8">MFS transporter</fullName>
    </submittedName>
</protein>
<dbReference type="Pfam" id="PF07690">
    <property type="entry name" value="MFS_1"/>
    <property type="match status" value="1"/>
</dbReference>
<dbReference type="PROSITE" id="PS50850">
    <property type="entry name" value="MFS"/>
    <property type="match status" value="1"/>
</dbReference>
<name>A0AA40X5L1_9GAMM</name>
<dbReference type="InterPro" id="IPR020846">
    <property type="entry name" value="MFS_dom"/>
</dbReference>
<evidence type="ECO:0000256" key="1">
    <source>
        <dbReference type="ARBA" id="ARBA00004651"/>
    </source>
</evidence>
<feature type="transmembrane region" description="Helical" evidence="6">
    <location>
        <begin position="291"/>
        <end position="308"/>
    </location>
</feature>
<evidence type="ECO:0000256" key="6">
    <source>
        <dbReference type="SAM" id="Phobius"/>
    </source>
</evidence>
<evidence type="ECO:0000313" key="9">
    <source>
        <dbReference type="EMBL" id="ORJ22862.1"/>
    </source>
</evidence>
<evidence type="ECO:0000256" key="5">
    <source>
        <dbReference type="ARBA" id="ARBA00023136"/>
    </source>
</evidence>
<keyword evidence="2" id="KW-1003">Cell membrane</keyword>
<dbReference type="RefSeq" id="WP_084982116.1">
    <property type="nucleotide sequence ID" value="NZ_CBCSCF010000001.1"/>
</dbReference>
<dbReference type="EMBL" id="MRWD01000003">
    <property type="protein sequence ID" value="ORJ22862.1"/>
    <property type="molecule type" value="Genomic_DNA"/>
</dbReference>
<keyword evidence="5 6" id="KW-0472">Membrane</keyword>
<feature type="transmembrane region" description="Helical" evidence="6">
    <location>
        <begin position="329"/>
        <end position="349"/>
    </location>
</feature>
<keyword evidence="4 6" id="KW-1133">Transmembrane helix</keyword>
<dbReference type="Gene3D" id="1.20.1250.20">
    <property type="entry name" value="MFS general substrate transporter like domains"/>
    <property type="match status" value="1"/>
</dbReference>
<evidence type="ECO:0000256" key="3">
    <source>
        <dbReference type="ARBA" id="ARBA00022692"/>
    </source>
</evidence>
<evidence type="ECO:0000313" key="11">
    <source>
        <dbReference type="Proteomes" id="UP000705283"/>
    </source>
</evidence>
<evidence type="ECO:0000256" key="4">
    <source>
        <dbReference type="ARBA" id="ARBA00022989"/>
    </source>
</evidence>
<feature type="transmembrane region" description="Helical" evidence="6">
    <location>
        <begin position="158"/>
        <end position="181"/>
    </location>
</feature>
<dbReference type="GO" id="GO:0022857">
    <property type="term" value="F:transmembrane transporter activity"/>
    <property type="evidence" value="ECO:0007669"/>
    <property type="project" value="InterPro"/>
</dbReference>
<evidence type="ECO:0000313" key="10">
    <source>
        <dbReference type="Proteomes" id="UP000192722"/>
    </source>
</evidence>
<dbReference type="Proteomes" id="UP000705283">
    <property type="component" value="Unassembled WGS sequence"/>
</dbReference>
<feature type="transmembrane region" description="Helical" evidence="6">
    <location>
        <begin position="355"/>
        <end position="375"/>
    </location>
</feature>